<reference evidence="1" key="1">
    <citation type="submission" date="2018-07" db="EMBL/GenBank/DDBJ databases">
        <authorList>
            <consortium name="PulseNet: The National Subtyping Network for Foodborne Disease Surveillance"/>
            <person name="Tarr C.L."/>
            <person name="Trees E."/>
            <person name="Katz L.S."/>
            <person name="Carleton-Romer H.A."/>
            <person name="Stroika S."/>
            <person name="Kucerova Z."/>
            <person name="Roache K.F."/>
            <person name="Sabol A.L."/>
            <person name="Besser J."/>
            <person name="Gerner-Smidt P."/>
        </authorList>
    </citation>
    <scope>NUCLEOTIDE SEQUENCE</scope>
    <source>
        <strain evidence="1">PNUSAS011022</strain>
    </source>
</reference>
<accession>A0A5J0WZ49</accession>
<gene>
    <name evidence="1" type="ORF">B9668_21760</name>
</gene>
<evidence type="ECO:0000313" key="1">
    <source>
        <dbReference type="EMBL" id="EDG9354974.1"/>
    </source>
</evidence>
<proteinExistence type="predicted"/>
<dbReference type="AlphaFoldDB" id="A0A5J0WZ49"/>
<dbReference type="EMBL" id="AAMFVA010000013">
    <property type="protein sequence ID" value="EDG9354974.1"/>
    <property type="molecule type" value="Genomic_DNA"/>
</dbReference>
<name>A0A5J0WZ49_SALET</name>
<sequence>MTPDADQKAKEIYEHILQQTNAQRDEHDRKQFRRLQLVTPQLFAEFLAEKGVTSHCLACGHKELSTPETMSLDSSRNPFPDKKLSELTEEESQQYVDATAVHYVTPSLIDESKIPLVSNHQYRLICQNCGFISYFRAANVVYWVEDRINAPGDQP</sequence>
<organism evidence="1">
    <name type="scientific">Salmonella enterica subsp. enterica serovar Panama</name>
    <dbReference type="NCBI Taxonomy" id="29472"/>
    <lineage>
        <taxon>Bacteria</taxon>
        <taxon>Pseudomonadati</taxon>
        <taxon>Pseudomonadota</taxon>
        <taxon>Gammaproteobacteria</taxon>
        <taxon>Enterobacterales</taxon>
        <taxon>Enterobacteriaceae</taxon>
        <taxon>Salmonella</taxon>
    </lineage>
</organism>
<comment type="caution">
    <text evidence="1">The sequence shown here is derived from an EMBL/GenBank/DDBJ whole genome shotgun (WGS) entry which is preliminary data.</text>
</comment>
<protein>
    <submittedName>
        <fullName evidence="1">Uncharacterized protein</fullName>
    </submittedName>
</protein>